<reference evidence="9" key="1">
    <citation type="submission" date="2020-01" db="EMBL/GenBank/DDBJ databases">
        <title>Sphingomonas sp. strain CSW-10.</title>
        <authorList>
            <person name="Chen W.-M."/>
        </authorList>
    </citation>
    <scope>NUCLEOTIDE SEQUENCE [LARGE SCALE GENOMIC DNA]</scope>
    <source>
        <strain evidence="9">CCP-1</strain>
    </source>
</reference>
<dbReference type="Pfam" id="PF00775">
    <property type="entry name" value="Dioxygenase_C"/>
    <property type="match status" value="1"/>
</dbReference>
<proteinExistence type="inferred from homology"/>
<keyword evidence="9" id="KW-1185">Reference proteome</keyword>
<evidence type="ECO:0000259" key="7">
    <source>
        <dbReference type="PROSITE" id="PS00083"/>
    </source>
</evidence>
<dbReference type="Proteomes" id="UP001517376">
    <property type="component" value="Unassembled WGS sequence"/>
</dbReference>
<dbReference type="InterPro" id="IPR007535">
    <property type="entry name" value="Catechol_dOase_N"/>
</dbReference>
<dbReference type="Pfam" id="PF04444">
    <property type="entry name" value="Dioxygenase_N"/>
    <property type="match status" value="1"/>
</dbReference>
<dbReference type="RefSeq" id="WP_161765913.1">
    <property type="nucleotide sequence ID" value="NZ_JAAATW010000001.1"/>
</dbReference>
<evidence type="ECO:0000313" key="9">
    <source>
        <dbReference type="Proteomes" id="UP001517376"/>
    </source>
</evidence>
<dbReference type="InterPro" id="IPR000627">
    <property type="entry name" value="Intradiol_dOase_C"/>
</dbReference>
<protein>
    <submittedName>
        <fullName evidence="8">6-chlorohydroxyquinol-1,2-dioxygenase</fullName>
    </submittedName>
</protein>
<organism evidence="8 9">
    <name type="scientific">Paragemmobacter ruber</name>
    <dbReference type="NCBI Taxonomy" id="1985673"/>
    <lineage>
        <taxon>Bacteria</taxon>
        <taxon>Pseudomonadati</taxon>
        <taxon>Pseudomonadota</taxon>
        <taxon>Alphaproteobacteria</taxon>
        <taxon>Rhodobacterales</taxon>
        <taxon>Paracoccaceae</taxon>
        <taxon>Paragemmobacter</taxon>
    </lineage>
</organism>
<evidence type="ECO:0000256" key="2">
    <source>
        <dbReference type="ARBA" id="ARBA00007825"/>
    </source>
</evidence>
<dbReference type="PANTHER" id="PTHR33711">
    <property type="entry name" value="DIOXYGENASE, PUTATIVE (AFU_ORTHOLOGUE AFUA_2G02910)-RELATED"/>
    <property type="match status" value="1"/>
</dbReference>
<dbReference type="PANTHER" id="PTHR33711:SF7">
    <property type="entry name" value="INTRADIOL RING-CLEAVAGE DIOXYGENASES DOMAIN-CONTAINING PROTEIN-RELATED"/>
    <property type="match status" value="1"/>
</dbReference>
<comment type="similarity">
    <text evidence="2">Belongs to the intradiol ring-cleavage dioxygenase family.</text>
</comment>
<evidence type="ECO:0000256" key="5">
    <source>
        <dbReference type="ARBA" id="ARBA00023002"/>
    </source>
</evidence>
<keyword evidence="3" id="KW-0479">Metal-binding</keyword>
<keyword evidence="5" id="KW-0560">Oxidoreductase</keyword>
<dbReference type="SUPFAM" id="SSF49482">
    <property type="entry name" value="Aromatic compound dioxygenase"/>
    <property type="match status" value="1"/>
</dbReference>
<dbReference type="PROSITE" id="PS00083">
    <property type="entry name" value="INTRADIOL_DIOXYGENAS"/>
    <property type="match status" value="1"/>
</dbReference>
<dbReference type="InterPro" id="IPR015889">
    <property type="entry name" value="Intradiol_dOase_core"/>
</dbReference>
<gene>
    <name evidence="8" type="ORF">GU920_05390</name>
</gene>
<dbReference type="InterPro" id="IPR050770">
    <property type="entry name" value="Intradiol_RC_Dioxygenase"/>
</dbReference>
<comment type="caution">
    <text evidence="8">The sequence shown here is derived from an EMBL/GenBank/DDBJ whole genome shotgun (WGS) entry which is preliminary data.</text>
</comment>
<comment type="cofactor">
    <cofactor evidence="1">
        <name>Fe(3+)</name>
        <dbReference type="ChEBI" id="CHEBI:29034"/>
    </cofactor>
</comment>
<evidence type="ECO:0000256" key="3">
    <source>
        <dbReference type="ARBA" id="ARBA00022723"/>
    </source>
</evidence>
<name>A0ABW9Y359_9RHOB</name>
<evidence type="ECO:0000256" key="1">
    <source>
        <dbReference type="ARBA" id="ARBA00001965"/>
    </source>
</evidence>
<evidence type="ECO:0000256" key="4">
    <source>
        <dbReference type="ARBA" id="ARBA00022964"/>
    </source>
</evidence>
<keyword evidence="6" id="KW-0408">Iron</keyword>
<accession>A0ABW9Y359</accession>
<evidence type="ECO:0000256" key="6">
    <source>
        <dbReference type="ARBA" id="ARBA00023004"/>
    </source>
</evidence>
<feature type="domain" description="Intradiol ring-cleavage dioxygenases" evidence="7">
    <location>
        <begin position="134"/>
        <end position="162"/>
    </location>
</feature>
<dbReference type="EMBL" id="JAAATW010000001">
    <property type="protein sequence ID" value="NBE06958.1"/>
    <property type="molecule type" value="Genomic_DNA"/>
</dbReference>
<sequence length="286" mass="31488">MTSQAVAYFTEHGSVEAVNARIGAGCDARLALVMSRLVHHLHAFVKDVALTQEEWGLAIDFLTRTGQMCDDKRQEYILLSDVLGVSMLVDAINNRRPEGATENTVLGPFHVDGVPEMPMGTNICKDGAKEPCLFEGVVTDLQGRPLQGVRIDVWSDNEEGFYDVQQPGVQPEHNNRGVFVTGADGRYWFEGIKPVSYPIPDDGPVGQLLGRLGRHPYRPAHMHFMVSREGFDTIVTHTFVGGDAYLASDAVFGVKASLIAPFDPVEGGATKWRSRFDFVMNPRDVV</sequence>
<dbReference type="Gene3D" id="2.60.130.10">
    <property type="entry name" value="Aromatic compound dioxygenase"/>
    <property type="match status" value="1"/>
</dbReference>
<evidence type="ECO:0000313" key="8">
    <source>
        <dbReference type="EMBL" id="NBE06958.1"/>
    </source>
</evidence>
<keyword evidence="4" id="KW-0223">Dioxygenase</keyword>